<dbReference type="EC" id="3.4.23.43" evidence="3"/>
<proteinExistence type="predicted"/>
<feature type="transmembrane region" description="Helical" evidence="1">
    <location>
        <begin position="142"/>
        <end position="162"/>
    </location>
</feature>
<evidence type="ECO:0000313" key="4">
    <source>
        <dbReference type="Proteomes" id="UP001556098"/>
    </source>
</evidence>
<evidence type="ECO:0000256" key="1">
    <source>
        <dbReference type="SAM" id="Phobius"/>
    </source>
</evidence>
<comment type="caution">
    <text evidence="3">The sequence shown here is derived from an EMBL/GenBank/DDBJ whole genome shotgun (WGS) entry which is preliminary data.</text>
</comment>
<keyword evidence="3" id="KW-0378">Hydrolase</keyword>
<feature type="domain" description="Prepilin type IV endopeptidase peptidase" evidence="2">
    <location>
        <begin position="15"/>
        <end position="116"/>
    </location>
</feature>
<dbReference type="GO" id="GO:0004190">
    <property type="term" value="F:aspartic-type endopeptidase activity"/>
    <property type="evidence" value="ECO:0007669"/>
    <property type="project" value="UniProtKB-EC"/>
</dbReference>
<feature type="transmembrane region" description="Helical" evidence="1">
    <location>
        <begin position="7"/>
        <end position="24"/>
    </location>
</feature>
<evidence type="ECO:0000259" key="2">
    <source>
        <dbReference type="Pfam" id="PF01478"/>
    </source>
</evidence>
<keyword evidence="1" id="KW-0812">Transmembrane</keyword>
<evidence type="ECO:0000313" key="3">
    <source>
        <dbReference type="EMBL" id="MEW9919279.1"/>
    </source>
</evidence>
<dbReference type="EMBL" id="JBFNXX010000004">
    <property type="protein sequence ID" value="MEW9919279.1"/>
    <property type="molecule type" value="Genomic_DNA"/>
</dbReference>
<dbReference type="InterPro" id="IPR000045">
    <property type="entry name" value="Prepilin_IV_endopep_pep"/>
</dbReference>
<reference evidence="3 4" key="1">
    <citation type="submission" date="2024-07" db="EMBL/GenBank/DDBJ databases">
        <title>Marimonas sp.nov., isolated from tidal-flat sediment.</title>
        <authorList>
            <person name="Jayan J.N."/>
            <person name="Lee S.S."/>
        </authorList>
    </citation>
    <scope>NUCLEOTIDE SEQUENCE [LARGE SCALE GENOMIC DNA]</scope>
    <source>
        <strain evidence="3 4">MJW-29</strain>
    </source>
</reference>
<dbReference type="Proteomes" id="UP001556098">
    <property type="component" value="Unassembled WGS sequence"/>
</dbReference>
<dbReference type="Gene3D" id="1.20.120.1220">
    <property type="match status" value="1"/>
</dbReference>
<accession>A0ABV3RJX6</accession>
<dbReference type="RefSeq" id="WP_367876983.1">
    <property type="nucleotide sequence ID" value="NZ_JBFNXX010000004.1"/>
</dbReference>
<gene>
    <name evidence="3" type="ORF">AB2B41_06670</name>
</gene>
<protein>
    <submittedName>
        <fullName evidence="3">Prepilin peptidase</fullName>
        <ecNumber evidence="3">3.4.23.43</ecNumber>
    </submittedName>
</protein>
<keyword evidence="1" id="KW-1133">Transmembrane helix</keyword>
<keyword evidence="4" id="KW-1185">Reference proteome</keyword>
<keyword evidence="1" id="KW-0472">Membrane</keyword>
<feature type="transmembrane region" description="Helical" evidence="1">
    <location>
        <begin position="102"/>
        <end position="121"/>
    </location>
</feature>
<sequence>MAITASHAMWFLPFVLPICFYVAFTDLAQMKITNQAVVILALIFVVLGLFLFPFQEYLWRLGALVIVLIVGIVLNAAGALGAGDAKFIAAATPYVSLGDLRLLMALFMATLLAAAVAHRGIRMTPLRRLAPHWESWDRGRKFPMGLALGPALAIYLILGALYGA</sequence>
<feature type="transmembrane region" description="Helical" evidence="1">
    <location>
        <begin position="61"/>
        <end position="82"/>
    </location>
</feature>
<feature type="transmembrane region" description="Helical" evidence="1">
    <location>
        <begin position="36"/>
        <end position="54"/>
    </location>
</feature>
<name>A0ABV3RJX6_9RHOB</name>
<dbReference type="Pfam" id="PF01478">
    <property type="entry name" value="Peptidase_A24"/>
    <property type="match status" value="1"/>
</dbReference>
<organism evidence="3 4">
    <name type="scientific">Sulfitobacter sediminis</name>
    <dbReference type="NCBI Taxonomy" id="3234186"/>
    <lineage>
        <taxon>Bacteria</taxon>
        <taxon>Pseudomonadati</taxon>
        <taxon>Pseudomonadota</taxon>
        <taxon>Alphaproteobacteria</taxon>
        <taxon>Rhodobacterales</taxon>
        <taxon>Roseobacteraceae</taxon>
        <taxon>Sulfitobacter</taxon>
    </lineage>
</organism>